<feature type="region of interest" description="Disordered" evidence="1">
    <location>
        <begin position="414"/>
        <end position="447"/>
    </location>
</feature>
<dbReference type="AlphaFoldDB" id="A0AAD6UU04"/>
<dbReference type="Proteomes" id="UP001219525">
    <property type="component" value="Unassembled WGS sequence"/>
</dbReference>
<organism evidence="3 4">
    <name type="scientific">Mycena pura</name>
    <dbReference type="NCBI Taxonomy" id="153505"/>
    <lineage>
        <taxon>Eukaryota</taxon>
        <taxon>Fungi</taxon>
        <taxon>Dikarya</taxon>
        <taxon>Basidiomycota</taxon>
        <taxon>Agaricomycotina</taxon>
        <taxon>Agaricomycetes</taxon>
        <taxon>Agaricomycetidae</taxon>
        <taxon>Agaricales</taxon>
        <taxon>Marasmiineae</taxon>
        <taxon>Mycenaceae</taxon>
        <taxon>Mycena</taxon>
    </lineage>
</organism>
<sequence>MIDFTGCKLMLKATSSTVASLLVALAESSVAAHIGGLVYQDISTTSAPEHNVAKPFFADLSGSGEGEDEGAGVGQPLAEALAPAQGQRLARSPSGSLAYVGAPHASAHGHERVPSTSTKNAHTHTLPPCAAPPAARIPSSYSSTQCHTRARTHRRRRAPRRRCCLRVVRRRCGSAAAARAGAGLSTRQQRPPSEPVHAAACNERHVSARISRPICLPPWVYHMISQNGSGADEEKTELDGSGRLPEACPFWAVEQTRSNNSEKFRVFRILLITALCFNKELVLNTWSGLLLNEESLLDDWTYTKGVLAESPTLVITTFCGCIHHDEAADLEKCVVHGILMAQEYILSRHDWTRILDIQLNSPLRTREGKRFRKLLKMMVAYGAKVDLSNRDNRTLIHCILMTYLERMKDDINASSRPDTSLRRADRDPVTTTTTQNKHSHGFELRRPTRKSTMDLGPIVLFLHDLELFSTVKYVTVQ</sequence>
<evidence type="ECO:0000256" key="2">
    <source>
        <dbReference type="SAM" id="SignalP"/>
    </source>
</evidence>
<protein>
    <submittedName>
        <fullName evidence="3">Uncharacterized protein</fullName>
    </submittedName>
</protein>
<accession>A0AAD6UU04</accession>
<evidence type="ECO:0000313" key="4">
    <source>
        <dbReference type="Proteomes" id="UP001219525"/>
    </source>
</evidence>
<dbReference type="EMBL" id="JARJCW010000152">
    <property type="protein sequence ID" value="KAJ7190310.1"/>
    <property type="molecule type" value="Genomic_DNA"/>
</dbReference>
<feature type="compositionally biased region" description="Low complexity" evidence="1">
    <location>
        <begin position="132"/>
        <end position="147"/>
    </location>
</feature>
<feature type="chain" id="PRO_5042271303" evidence="2">
    <location>
        <begin position="33"/>
        <end position="477"/>
    </location>
</feature>
<gene>
    <name evidence="3" type="ORF">GGX14DRAFT_605990</name>
</gene>
<name>A0AAD6UU04_9AGAR</name>
<keyword evidence="4" id="KW-1185">Reference proteome</keyword>
<feature type="region of interest" description="Disordered" evidence="1">
    <location>
        <begin position="82"/>
        <end position="154"/>
    </location>
</feature>
<evidence type="ECO:0000313" key="3">
    <source>
        <dbReference type="EMBL" id="KAJ7190310.1"/>
    </source>
</evidence>
<keyword evidence="2" id="KW-0732">Signal</keyword>
<feature type="signal peptide" evidence="2">
    <location>
        <begin position="1"/>
        <end position="32"/>
    </location>
</feature>
<proteinExistence type="predicted"/>
<comment type="caution">
    <text evidence="3">The sequence shown here is derived from an EMBL/GenBank/DDBJ whole genome shotgun (WGS) entry which is preliminary data.</text>
</comment>
<feature type="compositionally biased region" description="Basic and acidic residues" evidence="1">
    <location>
        <begin position="419"/>
        <end position="428"/>
    </location>
</feature>
<evidence type="ECO:0000256" key="1">
    <source>
        <dbReference type="SAM" id="MobiDB-lite"/>
    </source>
</evidence>
<reference evidence="3" key="1">
    <citation type="submission" date="2023-03" db="EMBL/GenBank/DDBJ databases">
        <title>Massive genome expansion in bonnet fungi (Mycena s.s.) driven by repeated elements and novel gene families across ecological guilds.</title>
        <authorList>
            <consortium name="Lawrence Berkeley National Laboratory"/>
            <person name="Harder C.B."/>
            <person name="Miyauchi S."/>
            <person name="Viragh M."/>
            <person name="Kuo A."/>
            <person name="Thoen E."/>
            <person name="Andreopoulos B."/>
            <person name="Lu D."/>
            <person name="Skrede I."/>
            <person name="Drula E."/>
            <person name="Henrissat B."/>
            <person name="Morin E."/>
            <person name="Kohler A."/>
            <person name="Barry K."/>
            <person name="LaButti K."/>
            <person name="Morin E."/>
            <person name="Salamov A."/>
            <person name="Lipzen A."/>
            <person name="Mereny Z."/>
            <person name="Hegedus B."/>
            <person name="Baldrian P."/>
            <person name="Stursova M."/>
            <person name="Weitz H."/>
            <person name="Taylor A."/>
            <person name="Grigoriev I.V."/>
            <person name="Nagy L.G."/>
            <person name="Martin F."/>
            <person name="Kauserud H."/>
        </authorList>
    </citation>
    <scope>NUCLEOTIDE SEQUENCE</scope>
    <source>
        <strain evidence="3">9144</strain>
    </source>
</reference>